<sequence length="324" mass="36717">MDSKILVLTDYRLGNSNQALALAKELVVPYTAKHINYNCFAKLPNFLLQFYPLHIKHDCLQSIEINNLPNIIISSGRRTAALALYLKRKSIKKLQIVQIMKPDSNFNEFDMVILPQHDSFTQTSSNVIRIIGALSDIHRSIKDQANIENIRKIYPETLNCIAVIIGGNSKNYIFTVAEAKLLVSILKNIVIHHTSQLFITFSRRTPQVVKQVIRQHFSNPHIIYDPQDSGPNPYLALLASANYIISTADSISMCSEAASTAKPLYIFLPDSFKLSKHRFFVQQLFDLGIAKKLDQSVNVLQHYSYTPLNETKRVAEIIKSELTC</sequence>
<gene>
    <name evidence="1" type="ORF">Trichorick_00852</name>
</gene>
<reference evidence="1 2" key="1">
    <citation type="submission" date="2022-10" db="EMBL/GenBank/DDBJ databases">
        <title>Host association and intracellularity evolved multiple times independently in the Rickettsiales.</title>
        <authorList>
            <person name="Castelli M."/>
            <person name="Nardi T."/>
            <person name="Gammuto L."/>
            <person name="Bellinzona G."/>
            <person name="Sabaneyeva E."/>
            <person name="Potekhin A."/>
            <person name="Serra V."/>
            <person name="Petroni G."/>
            <person name="Sassera D."/>
        </authorList>
    </citation>
    <scope>NUCLEOTIDE SEQUENCE [LARGE SCALE GENOMIC DNA]</scope>
    <source>
        <strain evidence="1 2">Kr 154-4</strain>
    </source>
</reference>
<dbReference type="Pfam" id="PF06258">
    <property type="entry name" value="Mito_fiss_Elm1"/>
    <property type="match status" value="1"/>
</dbReference>
<dbReference type="InterPro" id="IPR009367">
    <property type="entry name" value="Elm1-like"/>
</dbReference>
<accession>A0ABZ0USG7</accession>
<evidence type="ECO:0000313" key="1">
    <source>
        <dbReference type="EMBL" id="WPY00962.1"/>
    </source>
</evidence>
<dbReference type="EMBL" id="CP112932">
    <property type="protein sequence ID" value="WPY00962.1"/>
    <property type="molecule type" value="Genomic_DNA"/>
</dbReference>
<name>A0ABZ0USG7_9RICK</name>
<evidence type="ECO:0000313" key="2">
    <source>
        <dbReference type="Proteomes" id="UP001326613"/>
    </source>
</evidence>
<dbReference type="PANTHER" id="PTHR33986:SF15">
    <property type="entry name" value="MITOCHONDRIAL FISSION PROTEIN ELM1"/>
    <property type="match status" value="1"/>
</dbReference>
<dbReference type="RefSeq" id="WP_323737781.1">
    <property type="nucleotide sequence ID" value="NZ_CP112932.1"/>
</dbReference>
<protein>
    <submittedName>
        <fullName evidence="1">Elm1 superfamily protein</fullName>
    </submittedName>
</protein>
<dbReference type="PANTHER" id="PTHR33986">
    <property type="entry name" value="OS02G0535700 PROTEIN"/>
    <property type="match status" value="1"/>
</dbReference>
<dbReference type="Proteomes" id="UP001326613">
    <property type="component" value="Chromosome"/>
</dbReference>
<dbReference type="SUPFAM" id="SSF53756">
    <property type="entry name" value="UDP-Glycosyltransferase/glycogen phosphorylase"/>
    <property type="match status" value="1"/>
</dbReference>
<proteinExistence type="predicted"/>
<keyword evidence="2" id="KW-1185">Reference proteome</keyword>
<organism evidence="1 2">
    <name type="scientific">Candidatus Trichorickettsia mobilis</name>
    <dbReference type="NCBI Taxonomy" id="1346319"/>
    <lineage>
        <taxon>Bacteria</taxon>
        <taxon>Pseudomonadati</taxon>
        <taxon>Pseudomonadota</taxon>
        <taxon>Alphaproteobacteria</taxon>
        <taxon>Rickettsiales</taxon>
        <taxon>Rickettsiaceae</taxon>
        <taxon>Rickettsieae</taxon>
        <taxon>Candidatus Trichorickettsia</taxon>
    </lineage>
</organism>